<feature type="region of interest" description="Disordered" evidence="7">
    <location>
        <begin position="22"/>
        <end position="43"/>
    </location>
</feature>
<keyword evidence="2" id="KW-0813">Transport</keyword>
<comment type="subcellular location">
    <subcellularLocation>
        <location evidence="1">Membrane</location>
    </subcellularLocation>
</comment>
<keyword evidence="6 8" id="KW-0472">Membrane</keyword>
<evidence type="ECO:0000256" key="2">
    <source>
        <dbReference type="ARBA" id="ARBA00022448"/>
    </source>
</evidence>
<organism evidence="10 11">
    <name type="scientific">Sphagnum troendelagicum</name>
    <dbReference type="NCBI Taxonomy" id="128251"/>
    <lineage>
        <taxon>Eukaryota</taxon>
        <taxon>Viridiplantae</taxon>
        <taxon>Streptophyta</taxon>
        <taxon>Embryophyta</taxon>
        <taxon>Bryophyta</taxon>
        <taxon>Sphagnophytina</taxon>
        <taxon>Sphagnopsida</taxon>
        <taxon>Sphagnales</taxon>
        <taxon>Sphagnaceae</taxon>
        <taxon>Sphagnum</taxon>
    </lineage>
</organism>
<evidence type="ECO:0000259" key="9">
    <source>
        <dbReference type="Pfam" id="PF01490"/>
    </source>
</evidence>
<evidence type="ECO:0000313" key="11">
    <source>
        <dbReference type="Proteomes" id="UP001497512"/>
    </source>
</evidence>
<evidence type="ECO:0000256" key="3">
    <source>
        <dbReference type="ARBA" id="ARBA00022692"/>
    </source>
</evidence>
<name>A0ABP0UKQ5_9BRYO</name>
<gene>
    <name evidence="10" type="ORF">CSSPTR1EN2_LOCUS17092</name>
</gene>
<evidence type="ECO:0000313" key="10">
    <source>
        <dbReference type="EMBL" id="CAK9223959.1"/>
    </source>
</evidence>
<dbReference type="Pfam" id="PF01490">
    <property type="entry name" value="Aa_trans"/>
    <property type="match status" value="1"/>
</dbReference>
<protein>
    <recommendedName>
        <fullName evidence="9">Amino acid transporter transmembrane domain-containing protein</fullName>
    </recommendedName>
</protein>
<keyword evidence="3 8" id="KW-0812">Transmembrane</keyword>
<evidence type="ECO:0000256" key="7">
    <source>
        <dbReference type="SAM" id="MobiDB-lite"/>
    </source>
</evidence>
<dbReference type="PANTHER" id="PTHR48017">
    <property type="entry name" value="OS05G0424000 PROTEIN-RELATED"/>
    <property type="match status" value="1"/>
</dbReference>
<feature type="transmembrane region" description="Helical" evidence="8">
    <location>
        <begin position="113"/>
        <end position="135"/>
    </location>
</feature>
<evidence type="ECO:0000256" key="5">
    <source>
        <dbReference type="ARBA" id="ARBA00022989"/>
    </source>
</evidence>
<sequence length="515" mass="57683">MADLESDGLSSGTGVHTILHGHDYSEKGTAGNGSNNGITSGVVDEPLGKGGHDAWAPRNEHHRGTNDDTGFVGLFKKTIWHGGSVYDAWLNATAAQVGQVILTMPTSYAQMGYTWAVIFQIFYFTTGIYTCYLLTRLYIEYRVRKEKEGVDFKKHIIQYHEVLGSLVGMWAQRVSLFFNIITVGAISVVQINCMCKVCKFSLTGCSDAYYLNPHLPKRTWTAVFGAMSMIVVVLPTMHNFRVWSFIGIVTTTYTAWYLFGASISNGQVPGVKHTAPINLETFFVGSTNLLFASGGHAITIEIMHAMWRPVRYKYVYVFTCLYVWSITIPHCLAVYWAFGDELLKKNNAFAVVPSSNFRSAAIVMMIVHQAVAFGLYSMPLYFMWEKLLRVHKSRWIIRTVSRLPVALFLWFLAFAFPFFGPFNSLIGALIVSVSTFIIPSVAYIIVFWTPTARQNEAEKPGILRRFVGFRGILGVNFFVVVVILATGTALGSWANIKNIISQIRTFGVFEKCYQC</sequence>
<evidence type="ECO:0000256" key="6">
    <source>
        <dbReference type="ARBA" id="ARBA00023136"/>
    </source>
</evidence>
<dbReference type="EMBL" id="OZ019896">
    <property type="protein sequence ID" value="CAK9223959.1"/>
    <property type="molecule type" value="Genomic_DNA"/>
</dbReference>
<feature type="transmembrane region" description="Helical" evidence="8">
    <location>
        <begin position="314"/>
        <end position="338"/>
    </location>
</feature>
<evidence type="ECO:0000256" key="8">
    <source>
        <dbReference type="SAM" id="Phobius"/>
    </source>
</evidence>
<reference evidence="10" key="1">
    <citation type="submission" date="2024-02" db="EMBL/GenBank/DDBJ databases">
        <authorList>
            <consortium name="ELIXIR-Norway"/>
            <consortium name="Elixir Norway"/>
        </authorList>
    </citation>
    <scope>NUCLEOTIDE SEQUENCE</scope>
</reference>
<proteinExistence type="predicted"/>
<feature type="transmembrane region" description="Helical" evidence="8">
    <location>
        <begin position="358"/>
        <end position="382"/>
    </location>
</feature>
<feature type="transmembrane region" description="Helical" evidence="8">
    <location>
        <begin position="403"/>
        <end position="419"/>
    </location>
</feature>
<keyword evidence="5 8" id="KW-1133">Transmembrane helix</keyword>
<evidence type="ECO:0000256" key="4">
    <source>
        <dbReference type="ARBA" id="ARBA00022970"/>
    </source>
</evidence>
<feature type="transmembrane region" description="Helical" evidence="8">
    <location>
        <begin position="469"/>
        <end position="494"/>
    </location>
</feature>
<dbReference type="InterPro" id="IPR013057">
    <property type="entry name" value="AA_transpt_TM"/>
</dbReference>
<feature type="transmembrane region" description="Helical" evidence="8">
    <location>
        <begin position="242"/>
        <end position="259"/>
    </location>
</feature>
<feature type="transmembrane region" description="Helical" evidence="8">
    <location>
        <begin position="425"/>
        <end position="448"/>
    </location>
</feature>
<keyword evidence="11" id="KW-1185">Reference proteome</keyword>
<evidence type="ECO:0000256" key="1">
    <source>
        <dbReference type="ARBA" id="ARBA00004370"/>
    </source>
</evidence>
<accession>A0ABP0UKQ5</accession>
<feature type="domain" description="Amino acid transporter transmembrane" evidence="9">
    <location>
        <begin position="81"/>
        <end position="483"/>
    </location>
</feature>
<feature type="transmembrane region" description="Helical" evidence="8">
    <location>
        <begin position="219"/>
        <end position="236"/>
    </location>
</feature>
<keyword evidence="4" id="KW-0029">Amino-acid transport</keyword>
<dbReference type="Proteomes" id="UP001497512">
    <property type="component" value="Chromosome 4"/>
</dbReference>